<name>A0A091E118_FUKDA</name>
<reference evidence="2 3" key="1">
    <citation type="submission" date="2013-11" db="EMBL/GenBank/DDBJ databases">
        <title>The Damaraland mole rat (Fukomys damarensis) genome and evolution of African mole rats.</title>
        <authorList>
            <person name="Gladyshev V.N."/>
            <person name="Fang X."/>
        </authorList>
    </citation>
    <scope>NUCLEOTIDE SEQUENCE [LARGE SCALE GENOMIC DNA]</scope>
    <source>
        <tissue evidence="2">Liver</tissue>
    </source>
</reference>
<sequence>MTALRGGGLGPFVAQTSPRAQHLGDSGLGAAFESAACVSNSVQCPIPAAELPDHNYSEGGGNRQRGALALRRAPGHSLHRTGQGCNSRDNVQEPRSYGRKAAVEPCPR</sequence>
<dbReference type="AlphaFoldDB" id="A0A091E118"/>
<evidence type="ECO:0000313" key="3">
    <source>
        <dbReference type="Proteomes" id="UP000028990"/>
    </source>
</evidence>
<evidence type="ECO:0000256" key="1">
    <source>
        <dbReference type="SAM" id="MobiDB-lite"/>
    </source>
</evidence>
<dbReference type="EMBL" id="KN122676">
    <property type="protein sequence ID" value="KFO28741.1"/>
    <property type="molecule type" value="Genomic_DNA"/>
</dbReference>
<keyword evidence="3" id="KW-1185">Reference proteome</keyword>
<protein>
    <submittedName>
        <fullName evidence="2">Uncharacterized protein</fullName>
    </submittedName>
</protein>
<proteinExistence type="predicted"/>
<organism evidence="2 3">
    <name type="scientific">Fukomys damarensis</name>
    <name type="common">Damaraland mole rat</name>
    <name type="synonym">Cryptomys damarensis</name>
    <dbReference type="NCBI Taxonomy" id="885580"/>
    <lineage>
        <taxon>Eukaryota</taxon>
        <taxon>Metazoa</taxon>
        <taxon>Chordata</taxon>
        <taxon>Craniata</taxon>
        <taxon>Vertebrata</taxon>
        <taxon>Euteleostomi</taxon>
        <taxon>Mammalia</taxon>
        <taxon>Eutheria</taxon>
        <taxon>Euarchontoglires</taxon>
        <taxon>Glires</taxon>
        <taxon>Rodentia</taxon>
        <taxon>Hystricomorpha</taxon>
        <taxon>Bathyergidae</taxon>
        <taxon>Fukomys</taxon>
    </lineage>
</organism>
<evidence type="ECO:0000313" key="2">
    <source>
        <dbReference type="EMBL" id="KFO28741.1"/>
    </source>
</evidence>
<accession>A0A091E118</accession>
<gene>
    <name evidence="2" type="ORF">H920_09683</name>
</gene>
<dbReference type="Proteomes" id="UP000028990">
    <property type="component" value="Unassembled WGS sequence"/>
</dbReference>
<feature type="region of interest" description="Disordered" evidence="1">
    <location>
        <begin position="72"/>
        <end position="108"/>
    </location>
</feature>